<accession>A0ABV3DKV6</accession>
<evidence type="ECO:0000313" key="1">
    <source>
        <dbReference type="EMBL" id="MEU8136326.1"/>
    </source>
</evidence>
<dbReference type="EMBL" id="JBEZFP010000061">
    <property type="protein sequence ID" value="MEU8136326.1"/>
    <property type="molecule type" value="Genomic_DNA"/>
</dbReference>
<name>A0ABV3DKV6_9ACTN</name>
<protein>
    <submittedName>
        <fullName evidence="1">Uncharacterized protein</fullName>
    </submittedName>
</protein>
<dbReference type="Proteomes" id="UP001551482">
    <property type="component" value="Unassembled WGS sequence"/>
</dbReference>
<dbReference type="RefSeq" id="WP_358356822.1">
    <property type="nucleotide sequence ID" value="NZ_JBEZFP010000061.1"/>
</dbReference>
<evidence type="ECO:0000313" key="2">
    <source>
        <dbReference type="Proteomes" id="UP001551482"/>
    </source>
</evidence>
<reference evidence="1 2" key="1">
    <citation type="submission" date="2024-06" db="EMBL/GenBank/DDBJ databases">
        <title>The Natural Products Discovery Center: Release of the First 8490 Sequenced Strains for Exploring Actinobacteria Biosynthetic Diversity.</title>
        <authorList>
            <person name="Kalkreuter E."/>
            <person name="Kautsar S.A."/>
            <person name="Yang D."/>
            <person name="Bader C.D."/>
            <person name="Teijaro C.N."/>
            <person name="Fluegel L."/>
            <person name="Davis C.M."/>
            <person name="Simpson J.R."/>
            <person name="Lauterbach L."/>
            <person name="Steele A.D."/>
            <person name="Gui C."/>
            <person name="Meng S."/>
            <person name="Li G."/>
            <person name="Viehrig K."/>
            <person name="Ye F."/>
            <person name="Su P."/>
            <person name="Kiefer A.F."/>
            <person name="Nichols A."/>
            <person name="Cepeda A.J."/>
            <person name="Yan W."/>
            <person name="Fan B."/>
            <person name="Jiang Y."/>
            <person name="Adhikari A."/>
            <person name="Zheng C.-J."/>
            <person name="Schuster L."/>
            <person name="Cowan T.M."/>
            <person name="Smanski M.J."/>
            <person name="Chevrette M.G."/>
            <person name="De Carvalho L.P.S."/>
            <person name="Shen B."/>
        </authorList>
    </citation>
    <scope>NUCLEOTIDE SEQUENCE [LARGE SCALE GENOMIC DNA]</scope>
    <source>
        <strain evidence="1 2">NPDC048946</strain>
    </source>
</reference>
<keyword evidence="2" id="KW-1185">Reference proteome</keyword>
<proteinExistence type="predicted"/>
<comment type="caution">
    <text evidence="1">The sequence shown here is derived from an EMBL/GenBank/DDBJ whole genome shotgun (WGS) entry which is preliminary data.</text>
</comment>
<organism evidence="1 2">
    <name type="scientific">Streptodolium elevatio</name>
    <dbReference type="NCBI Taxonomy" id="3157996"/>
    <lineage>
        <taxon>Bacteria</taxon>
        <taxon>Bacillati</taxon>
        <taxon>Actinomycetota</taxon>
        <taxon>Actinomycetes</taxon>
        <taxon>Kitasatosporales</taxon>
        <taxon>Streptomycetaceae</taxon>
        <taxon>Streptodolium</taxon>
    </lineage>
</organism>
<sequence length="367" mass="39695">MAHVDDTLDRALRLVHDYSARGPLTLKNVVRGDREEVVVEAIAPLPQALPRLVADALTQLRAAMEHALYAEVEAQLARPLRDEEAVRIEVPACVTAAAWTKWLGNTKRSQLAPLRVGTPLTERLERLQPFQRSDPDDHPLQLLAKHTNTAKHRTPAQIATRIGTVYPDDPASPLEAVVPADLRPRPGGGAAVQVGDTIASAPRGQRIAFSVVPTVCLRRPHTGVWTILAHELRDLEEWVRTIALPVLLAGRHDLPVIPPQLDIATGYDDVRTRLAEAGTVPAAERSRARFGAAVARTGLVDVLAPSAVSPDAEIVRAWVAALTDAEAVERAIRLAAVRHDLAAIVVVFRALIAEARAHAARAINSSD</sequence>
<gene>
    <name evidence="1" type="ORF">AB0C36_22805</name>
</gene>